<comment type="caution">
    <text evidence="2">The sequence shown here is derived from an EMBL/GenBank/DDBJ whole genome shotgun (WGS) entry which is preliminary data.</text>
</comment>
<dbReference type="PANTHER" id="PTHR34262:SF1">
    <property type="entry name" value="TRANSMEMBRANE PROTEIN 220"/>
    <property type="match status" value="1"/>
</dbReference>
<gene>
    <name evidence="2" type="ORF">G5714_024692</name>
</gene>
<keyword evidence="1" id="KW-0812">Transmembrane</keyword>
<feature type="transmembrane region" description="Helical" evidence="1">
    <location>
        <begin position="77"/>
        <end position="96"/>
    </location>
</feature>
<protein>
    <recommendedName>
        <fullName evidence="4">Transmembrane protein 220</fullName>
    </recommendedName>
</protein>
<feature type="transmembrane region" description="Helical" evidence="1">
    <location>
        <begin position="50"/>
        <end position="71"/>
    </location>
</feature>
<evidence type="ECO:0000313" key="2">
    <source>
        <dbReference type="EMBL" id="KAF4094663.1"/>
    </source>
</evidence>
<keyword evidence="1" id="KW-0472">Membrane</keyword>
<dbReference type="Proteomes" id="UP000579812">
    <property type="component" value="Unassembled WGS sequence"/>
</dbReference>
<accession>A0A7J6BK58</accession>
<keyword evidence="1" id="KW-1133">Transmembrane helix</keyword>
<feature type="transmembrane region" description="Helical" evidence="1">
    <location>
        <begin position="108"/>
        <end position="128"/>
    </location>
</feature>
<name>A0A7J6BK58_9TELE</name>
<keyword evidence="3" id="KW-1185">Reference proteome</keyword>
<dbReference type="AlphaFoldDB" id="A0A7J6BK58"/>
<proteinExistence type="predicted"/>
<organism evidence="2 3">
    <name type="scientific">Onychostoma macrolepis</name>
    <dbReference type="NCBI Taxonomy" id="369639"/>
    <lineage>
        <taxon>Eukaryota</taxon>
        <taxon>Metazoa</taxon>
        <taxon>Chordata</taxon>
        <taxon>Craniata</taxon>
        <taxon>Vertebrata</taxon>
        <taxon>Euteleostomi</taxon>
        <taxon>Actinopterygii</taxon>
        <taxon>Neopterygii</taxon>
        <taxon>Teleostei</taxon>
        <taxon>Ostariophysi</taxon>
        <taxon>Cypriniformes</taxon>
        <taxon>Cyprinidae</taxon>
        <taxon>Acrossocheilinae</taxon>
        <taxon>Onychostoma</taxon>
    </lineage>
</organism>
<sequence length="205" mass="23684">MLSFIPRIVISGKQYSYKVQCFSFQRNVDKLIKCSRAQMKDKMSVSLSQIIWRVCNLFMSVFFSLATYVQINDPDAALWMVGYAIPAGLCFLLCCQPQITESLLWRRMADLHVLVASTFGVILGWKLYKEGITDIFQQEEGRECCGLMLMVFWLLLCRHSGRSSVGSVRVCTAVGITVFPFITWIYYYMNTELRKYWPEHCTTAL</sequence>
<dbReference type="InterPro" id="IPR029377">
    <property type="entry name" value="TMEM220"/>
</dbReference>
<dbReference type="PANTHER" id="PTHR34262">
    <property type="entry name" value="TRANSMEMBRANE PROTEIN 220"/>
    <property type="match status" value="1"/>
</dbReference>
<reference evidence="2 3" key="1">
    <citation type="submission" date="2020-04" db="EMBL/GenBank/DDBJ databases">
        <title>Chromosome-level genome assembly of a cyprinid fish Onychostoma macrolepis by integration of Nanopore Sequencing, Bionano and Hi-C technology.</title>
        <authorList>
            <person name="Wang D."/>
        </authorList>
    </citation>
    <scope>NUCLEOTIDE SEQUENCE [LARGE SCALE GENOMIC DNA]</scope>
    <source>
        <strain evidence="2">SWU-2019</strain>
        <tissue evidence="2">Muscle</tissue>
    </source>
</reference>
<dbReference type="EMBL" id="JAAMOB010000030">
    <property type="protein sequence ID" value="KAF4094663.1"/>
    <property type="molecule type" value="Genomic_DNA"/>
</dbReference>
<feature type="transmembrane region" description="Helical" evidence="1">
    <location>
        <begin position="168"/>
        <end position="189"/>
    </location>
</feature>
<evidence type="ECO:0000313" key="3">
    <source>
        <dbReference type="Proteomes" id="UP000579812"/>
    </source>
</evidence>
<evidence type="ECO:0000256" key="1">
    <source>
        <dbReference type="SAM" id="Phobius"/>
    </source>
</evidence>
<evidence type="ECO:0008006" key="4">
    <source>
        <dbReference type="Google" id="ProtNLM"/>
    </source>
</evidence>
<dbReference type="Pfam" id="PF15071">
    <property type="entry name" value="TMEM220"/>
    <property type="match status" value="1"/>
</dbReference>